<keyword evidence="12" id="KW-0902">Two-component regulatory system</keyword>
<dbReference type="PROSITE" id="PS50109">
    <property type="entry name" value="HIS_KIN"/>
    <property type="match status" value="1"/>
</dbReference>
<dbReference type="Pfam" id="PF01627">
    <property type="entry name" value="Hpt"/>
    <property type="match status" value="1"/>
</dbReference>
<keyword evidence="7" id="KW-0808">Transferase</keyword>
<dbReference type="InterPro" id="IPR036097">
    <property type="entry name" value="HisK_dim/P_sf"/>
</dbReference>
<comment type="catalytic activity">
    <reaction evidence="1">
        <text>ATP + protein L-histidine = ADP + protein N-phospho-L-histidine.</text>
        <dbReference type="EC" id="2.7.13.3"/>
    </reaction>
</comment>
<dbReference type="Pfam" id="PF02518">
    <property type="entry name" value="HATPase_c"/>
    <property type="match status" value="1"/>
</dbReference>
<dbReference type="PRINTS" id="PR00344">
    <property type="entry name" value="BCTRLSENSOR"/>
</dbReference>
<dbReference type="SMART" id="SM00387">
    <property type="entry name" value="HATPase_c"/>
    <property type="match status" value="1"/>
</dbReference>
<dbReference type="SUPFAM" id="SSF47226">
    <property type="entry name" value="Histidine-containing phosphotransfer domain, HPT domain"/>
    <property type="match status" value="1"/>
</dbReference>
<gene>
    <name evidence="18" type="ORF">NUTIK01_31810</name>
</gene>
<dbReference type="PANTHER" id="PTHR43047">
    <property type="entry name" value="TWO-COMPONENT HISTIDINE PROTEIN KINASE"/>
    <property type="match status" value="1"/>
</dbReference>
<dbReference type="CDD" id="cd00082">
    <property type="entry name" value="HisKA"/>
    <property type="match status" value="1"/>
</dbReference>
<evidence type="ECO:0000259" key="17">
    <source>
        <dbReference type="PROSITE" id="PS50110"/>
    </source>
</evidence>
<dbReference type="InterPro" id="IPR005467">
    <property type="entry name" value="His_kinase_dom"/>
</dbReference>
<evidence type="ECO:0000256" key="12">
    <source>
        <dbReference type="ARBA" id="ARBA00023012"/>
    </source>
</evidence>
<dbReference type="InterPro" id="IPR036890">
    <property type="entry name" value="HATPase_C_sf"/>
</dbReference>
<evidence type="ECO:0000256" key="6">
    <source>
        <dbReference type="ARBA" id="ARBA00022553"/>
    </source>
</evidence>
<dbReference type="PROSITE" id="PS50110">
    <property type="entry name" value="RESPONSE_REGULATORY"/>
    <property type="match status" value="2"/>
</dbReference>
<keyword evidence="10" id="KW-0067">ATP-binding</keyword>
<dbReference type="PANTHER" id="PTHR43047:SF72">
    <property type="entry name" value="OSMOSENSING HISTIDINE PROTEIN KINASE SLN1"/>
    <property type="match status" value="1"/>
</dbReference>
<dbReference type="CDD" id="cd17546">
    <property type="entry name" value="REC_hyHK_CKI1_RcsC-like"/>
    <property type="match status" value="1"/>
</dbReference>
<evidence type="ECO:0000256" key="5">
    <source>
        <dbReference type="ARBA" id="ARBA00022519"/>
    </source>
</evidence>
<feature type="region of interest" description="Disordered" evidence="15">
    <location>
        <begin position="1"/>
        <end position="20"/>
    </location>
</feature>
<keyword evidence="8" id="KW-0812">Transmembrane</keyword>
<dbReference type="SMART" id="SM00388">
    <property type="entry name" value="HisKA"/>
    <property type="match status" value="1"/>
</dbReference>
<feature type="domain" description="Response regulatory" evidence="17">
    <location>
        <begin position="473"/>
        <end position="591"/>
    </location>
</feature>
<keyword evidence="11" id="KW-1133">Transmembrane helix</keyword>
<dbReference type="InterPro" id="IPR036641">
    <property type="entry name" value="HPT_dom_sf"/>
</dbReference>
<dbReference type="RefSeq" id="WP_317975988.1">
    <property type="nucleotide sequence ID" value="NZ_BTFW01000001.1"/>
</dbReference>
<comment type="caution">
    <text evidence="18">The sequence shown here is derived from an EMBL/GenBank/DDBJ whole genome shotgun (WGS) entry which is preliminary data.</text>
</comment>
<feature type="modified residue" description="4-aspartylphosphate" evidence="14">
    <location>
        <position position="109"/>
    </location>
</feature>
<evidence type="ECO:0000259" key="16">
    <source>
        <dbReference type="PROSITE" id="PS50109"/>
    </source>
</evidence>
<organism evidence="18 19">
    <name type="scientific">Novosphingobium pituita</name>
    <dbReference type="NCBI Taxonomy" id="3056842"/>
    <lineage>
        <taxon>Bacteria</taxon>
        <taxon>Pseudomonadati</taxon>
        <taxon>Pseudomonadota</taxon>
        <taxon>Alphaproteobacteria</taxon>
        <taxon>Sphingomonadales</taxon>
        <taxon>Sphingomonadaceae</taxon>
        <taxon>Novosphingobium</taxon>
    </lineage>
</organism>
<dbReference type="InterPro" id="IPR011006">
    <property type="entry name" value="CheY-like_superfamily"/>
</dbReference>
<dbReference type="Pfam" id="PF00512">
    <property type="entry name" value="HisKA"/>
    <property type="match status" value="1"/>
</dbReference>
<dbReference type="SUPFAM" id="SSF47384">
    <property type="entry name" value="Homodimeric domain of signal transducing histidine kinase"/>
    <property type="match status" value="1"/>
</dbReference>
<name>A0ABQ6PCF7_9SPHN</name>
<keyword evidence="13" id="KW-0472">Membrane</keyword>
<evidence type="ECO:0000256" key="4">
    <source>
        <dbReference type="ARBA" id="ARBA00022475"/>
    </source>
</evidence>
<dbReference type="Proteomes" id="UP001187221">
    <property type="component" value="Unassembled WGS sequence"/>
</dbReference>
<dbReference type="CDD" id="cd16922">
    <property type="entry name" value="HATPase_EvgS-ArcB-TorS-like"/>
    <property type="match status" value="1"/>
</dbReference>
<dbReference type="InterPro" id="IPR003594">
    <property type="entry name" value="HATPase_dom"/>
</dbReference>
<evidence type="ECO:0000256" key="14">
    <source>
        <dbReference type="PROSITE-ProRule" id="PRU00169"/>
    </source>
</evidence>
<evidence type="ECO:0000313" key="18">
    <source>
        <dbReference type="EMBL" id="GMM62404.1"/>
    </source>
</evidence>
<sequence length="747" mass="81513">MSPPASSLPDDPGLHLPFPPVFPSAPGAPLASRFAASPPLLAPALPTAPSREESMPLRFLLVDDDDVDREVVSRLLSRIDPSFELVEAVNITDAREKLENGQFDCVLLDYHLGGARGLDLLPLVAAHRTEICPVILITLRETEALIVEAIRSGVSDYIAKSSLDEPRLHSVLETVLARAAVEEQRLSAERHFRKLAESMRLNYEESLRATAERAESAMRAKTQFLANMSHEIRTPLNTVIGIAYLLRHTALDASQADLVDKIEVASKTLLGIVNNVLDTSKLDDKSVRLEHIPLRLTDLVDDLRKMTEVQIGERDLALRFSIAPDVPPQILGDPTRLHQILSNLLTNAIKFTPKGHIELTITTFLDADQAQRFAITVSDTGIGIERDMIDRLFERFTQADSSTTRQFGGSGLGLAITRDLVTLMGGTISAESEPGHGTRFRVELPCQPFVETEPAQQLIDEDMAGSHRLAGLRVLLVDDCEINLDIASRILAMESAQVSTATNGQQAVDMALDSANAFDIILMDLQMPVLDGHDAFNRIRGARGHARPPVLALTAAAGDLVGNGFELGGMDGLVSKPFNVEDLVRAILRHTRNNAPAIRALRHQEQAASVHETDLAWPQFSHIDTDQACLRLGGDQALFKSALSRLLQDNGDLAVHIAMDDSAALRSRLHRLKGSAGLVGAGTLRHAVHQAEMASHKQDLPELGRSLAIVVRELDLIRAETTPYLQFIPFGRETLHGHSNAPLGTLN</sequence>
<keyword evidence="6 14" id="KW-0597">Phosphoprotein</keyword>
<feature type="domain" description="Response regulatory" evidence="17">
    <location>
        <begin position="58"/>
        <end position="175"/>
    </location>
</feature>
<evidence type="ECO:0000313" key="19">
    <source>
        <dbReference type="Proteomes" id="UP001187221"/>
    </source>
</evidence>
<evidence type="ECO:0000256" key="10">
    <source>
        <dbReference type="ARBA" id="ARBA00022840"/>
    </source>
</evidence>
<dbReference type="Gene3D" id="1.20.120.160">
    <property type="entry name" value="HPT domain"/>
    <property type="match status" value="1"/>
</dbReference>
<dbReference type="CDD" id="cd00088">
    <property type="entry name" value="HPT"/>
    <property type="match status" value="1"/>
</dbReference>
<dbReference type="Gene3D" id="1.10.287.130">
    <property type="match status" value="1"/>
</dbReference>
<evidence type="ECO:0000256" key="7">
    <source>
        <dbReference type="ARBA" id="ARBA00022679"/>
    </source>
</evidence>
<evidence type="ECO:0000256" key="3">
    <source>
        <dbReference type="ARBA" id="ARBA00012438"/>
    </source>
</evidence>
<dbReference type="InterPro" id="IPR004358">
    <property type="entry name" value="Sig_transdc_His_kin-like_C"/>
</dbReference>
<dbReference type="EC" id="2.7.13.3" evidence="3"/>
<feature type="modified residue" description="4-aspartylphosphate" evidence="14">
    <location>
        <position position="524"/>
    </location>
</feature>
<dbReference type="CDD" id="cd00156">
    <property type="entry name" value="REC"/>
    <property type="match status" value="1"/>
</dbReference>
<keyword evidence="10" id="KW-0547">Nucleotide-binding</keyword>
<keyword evidence="19" id="KW-1185">Reference proteome</keyword>
<keyword evidence="5" id="KW-0997">Cell inner membrane</keyword>
<protein>
    <recommendedName>
        <fullName evidence="3">histidine kinase</fullName>
        <ecNumber evidence="3">2.7.13.3</ecNumber>
    </recommendedName>
</protein>
<accession>A0ABQ6PCF7</accession>
<dbReference type="Gene3D" id="3.40.50.2300">
    <property type="match status" value="2"/>
</dbReference>
<dbReference type="EMBL" id="BTFW01000001">
    <property type="protein sequence ID" value="GMM62404.1"/>
    <property type="molecule type" value="Genomic_DNA"/>
</dbReference>
<dbReference type="SUPFAM" id="SSF55874">
    <property type="entry name" value="ATPase domain of HSP90 chaperone/DNA topoisomerase II/histidine kinase"/>
    <property type="match status" value="1"/>
</dbReference>
<dbReference type="InterPro" id="IPR003661">
    <property type="entry name" value="HisK_dim/P_dom"/>
</dbReference>
<feature type="domain" description="Histidine kinase" evidence="16">
    <location>
        <begin position="227"/>
        <end position="448"/>
    </location>
</feature>
<evidence type="ECO:0000256" key="15">
    <source>
        <dbReference type="SAM" id="MobiDB-lite"/>
    </source>
</evidence>
<dbReference type="Pfam" id="PF00072">
    <property type="entry name" value="Response_reg"/>
    <property type="match status" value="2"/>
</dbReference>
<evidence type="ECO:0000256" key="1">
    <source>
        <dbReference type="ARBA" id="ARBA00000085"/>
    </source>
</evidence>
<dbReference type="InterPro" id="IPR001789">
    <property type="entry name" value="Sig_transdc_resp-reg_receiver"/>
</dbReference>
<keyword evidence="4" id="KW-1003">Cell membrane</keyword>
<dbReference type="SUPFAM" id="SSF52172">
    <property type="entry name" value="CheY-like"/>
    <property type="match status" value="2"/>
</dbReference>
<proteinExistence type="predicted"/>
<keyword evidence="9" id="KW-0418">Kinase</keyword>
<evidence type="ECO:0000256" key="9">
    <source>
        <dbReference type="ARBA" id="ARBA00022777"/>
    </source>
</evidence>
<dbReference type="InterPro" id="IPR008207">
    <property type="entry name" value="Sig_transdc_His_kin_Hpt_dom"/>
</dbReference>
<evidence type="ECO:0000256" key="2">
    <source>
        <dbReference type="ARBA" id="ARBA00004429"/>
    </source>
</evidence>
<dbReference type="Gene3D" id="3.30.565.10">
    <property type="entry name" value="Histidine kinase-like ATPase, C-terminal domain"/>
    <property type="match status" value="1"/>
</dbReference>
<comment type="subcellular location">
    <subcellularLocation>
        <location evidence="2">Cell inner membrane</location>
        <topology evidence="2">Multi-pass membrane protein</topology>
    </subcellularLocation>
</comment>
<evidence type="ECO:0000256" key="11">
    <source>
        <dbReference type="ARBA" id="ARBA00022989"/>
    </source>
</evidence>
<dbReference type="SMART" id="SM00448">
    <property type="entry name" value="REC"/>
    <property type="match status" value="2"/>
</dbReference>
<evidence type="ECO:0000256" key="13">
    <source>
        <dbReference type="ARBA" id="ARBA00023136"/>
    </source>
</evidence>
<evidence type="ECO:0000256" key="8">
    <source>
        <dbReference type="ARBA" id="ARBA00022692"/>
    </source>
</evidence>
<reference evidence="18 19" key="1">
    <citation type="submission" date="2023-06" db="EMBL/GenBank/DDBJ databases">
        <title>Draft genome sequence of Novosphingobium sp. strain IK01.</title>
        <authorList>
            <person name="Hatamoto M."/>
            <person name="Ikarashi T."/>
            <person name="Yamaguchi T."/>
        </authorList>
    </citation>
    <scope>NUCLEOTIDE SEQUENCE [LARGE SCALE GENOMIC DNA]</scope>
    <source>
        <strain evidence="18 19">IK01</strain>
    </source>
</reference>